<evidence type="ECO:0000313" key="2">
    <source>
        <dbReference type="Proteomes" id="UP000596929"/>
    </source>
</evidence>
<reference evidence="1 2" key="1">
    <citation type="submission" date="2020-08" db="EMBL/GenBank/DDBJ databases">
        <title>Genome public.</title>
        <authorList>
            <person name="Liu C."/>
            <person name="Sun Q."/>
        </authorList>
    </citation>
    <scope>NUCLEOTIDE SEQUENCE [LARGE SCALE GENOMIC DNA]</scope>
    <source>
        <strain evidence="1 2">NSJ-6</strain>
    </source>
</reference>
<proteinExistence type="predicted"/>
<comment type="caution">
    <text evidence="1">The sequence shown here is derived from an EMBL/GenBank/DDBJ whole genome shotgun (WGS) entry which is preliminary data.</text>
</comment>
<gene>
    <name evidence="1" type="ORF">H8S20_05175</name>
</gene>
<dbReference type="EMBL" id="JACOOO010000005">
    <property type="protein sequence ID" value="MBC5628282.1"/>
    <property type="molecule type" value="Genomic_DNA"/>
</dbReference>
<accession>A0ABR7DAC6</accession>
<keyword evidence="2" id="KW-1185">Reference proteome</keyword>
<sequence length="160" mass="18868">MDKEHGVNIFRTYKLDYIGKYHFYEKDELIKFRNDGQYIMDNLDKSNRFDYDGASYTFTKFGNISEGKTEKGVEITINKDDYNVKINNEIVHLDLIYKMDIKELEDHFRITTRISEKGEDISCLLYINLNDGKDFINALNKVKENQIKLSKAKVEKEGEN</sequence>
<evidence type="ECO:0000313" key="1">
    <source>
        <dbReference type="EMBL" id="MBC5628282.1"/>
    </source>
</evidence>
<dbReference type="Proteomes" id="UP000596929">
    <property type="component" value="Unassembled WGS sequence"/>
</dbReference>
<protein>
    <submittedName>
        <fullName evidence="1">Uncharacterized protein</fullName>
    </submittedName>
</protein>
<dbReference type="RefSeq" id="WP_032117782.1">
    <property type="nucleotide sequence ID" value="NZ_JACOOO010000005.1"/>
</dbReference>
<name>A0ABR7DAC6_9CLOT</name>
<organism evidence="1 2">
    <name type="scientific">Clostridium hominis</name>
    <dbReference type="NCBI Taxonomy" id="2763036"/>
    <lineage>
        <taxon>Bacteria</taxon>
        <taxon>Bacillati</taxon>
        <taxon>Bacillota</taxon>
        <taxon>Clostridia</taxon>
        <taxon>Eubacteriales</taxon>
        <taxon>Clostridiaceae</taxon>
        <taxon>Clostridium</taxon>
    </lineage>
</organism>